<reference evidence="2" key="1">
    <citation type="submission" date="2016-11" db="UniProtKB">
        <authorList>
            <consortium name="WormBaseParasite"/>
        </authorList>
    </citation>
    <scope>IDENTIFICATION</scope>
</reference>
<sequence>MSMQELVRCRYSGYGTSPTRRSLPGDVVAARFVSASQCIVIRQKNTRKPVVTITVQLSLVHAVNVDVNNELSCATTHFLLFIYGKESRRKRVHRNCHVVAVKMRFTFRCLSNEHVCAVTLPRFVIAIVHSWSKMLLMNPRG</sequence>
<dbReference type="WBParaSite" id="L893_g28587.t1">
    <property type="protein sequence ID" value="L893_g28587.t1"/>
    <property type="gene ID" value="L893_g28587"/>
</dbReference>
<name>A0A1I7ZPU9_9BILA</name>
<proteinExistence type="predicted"/>
<keyword evidence="1" id="KW-1185">Reference proteome</keyword>
<dbReference type="AlphaFoldDB" id="A0A1I7ZPU9"/>
<evidence type="ECO:0000313" key="1">
    <source>
        <dbReference type="Proteomes" id="UP000095287"/>
    </source>
</evidence>
<protein>
    <submittedName>
        <fullName evidence="2">Uncharacterized protein</fullName>
    </submittedName>
</protein>
<evidence type="ECO:0000313" key="2">
    <source>
        <dbReference type="WBParaSite" id="L893_g28587.t1"/>
    </source>
</evidence>
<organism evidence="1 2">
    <name type="scientific">Steinernema glaseri</name>
    <dbReference type="NCBI Taxonomy" id="37863"/>
    <lineage>
        <taxon>Eukaryota</taxon>
        <taxon>Metazoa</taxon>
        <taxon>Ecdysozoa</taxon>
        <taxon>Nematoda</taxon>
        <taxon>Chromadorea</taxon>
        <taxon>Rhabditida</taxon>
        <taxon>Tylenchina</taxon>
        <taxon>Panagrolaimomorpha</taxon>
        <taxon>Strongyloidoidea</taxon>
        <taxon>Steinernematidae</taxon>
        <taxon>Steinernema</taxon>
    </lineage>
</organism>
<accession>A0A1I7ZPU9</accession>
<dbReference type="Proteomes" id="UP000095287">
    <property type="component" value="Unplaced"/>
</dbReference>